<feature type="compositionally biased region" description="Basic and acidic residues" evidence="1">
    <location>
        <begin position="42"/>
        <end position="66"/>
    </location>
</feature>
<dbReference type="EMBL" id="JAIXMP010000009">
    <property type="protein sequence ID" value="KAI9267978.1"/>
    <property type="molecule type" value="Genomic_DNA"/>
</dbReference>
<feature type="compositionally biased region" description="Acidic residues" evidence="1">
    <location>
        <begin position="23"/>
        <end position="33"/>
    </location>
</feature>
<keyword evidence="3" id="KW-1185">Reference proteome</keyword>
<comment type="caution">
    <text evidence="2">The sequence shown here is derived from an EMBL/GenBank/DDBJ whole genome shotgun (WGS) entry which is preliminary data.</text>
</comment>
<evidence type="ECO:0000313" key="2">
    <source>
        <dbReference type="EMBL" id="KAI9267978.1"/>
    </source>
</evidence>
<evidence type="ECO:0000313" key="3">
    <source>
        <dbReference type="Proteomes" id="UP001209540"/>
    </source>
</evidence>
<reference evidence="2" key="2">
    <citation type="submission" date="2023-02" db="EMBL/GenBank/DDBJ databases">
        <authorList>
            <consortium name="DOE Joint Genome Institute"/>
            <person name="Mondo S.J."/>
            <person name="Chang Y."/>
            <person name="Wang Y."/>
            <person name="Ahrendt S."/>
            <person name="Andreopoulos W."/>
            <person name="Barry K."/>
            <person name="Beard J."/>
            <person name="Benny G.L."/>
            <person name="Blankenship S."/>
            <person name="Bonito G."/>
            <person name="Cuomo C."/>
            <person name="Desiro A."/>
            <person name="Gervers K.A."/>
            <person name="Hundley H."/>
            <person name="Kuo A."/>
            <person name="LaButti K."/>
            <person name="Lang B.F."/>
            <person name="Lipzen A."/>
            <person name="O'Donnell K."/>
            <person name="Pangilinan J."/>
            <person name="Reynolds N."/>
            <person name="Sandor L."/>
            <person name="Smith M.W."/>
            <person name="Tsang A."/>
            <person name="Grigoriev I.V."/>
            <person name="Stajich J.E."/>
            <person name="Spatafora J.W."/>
        </authorList>
    </citation>
    <scope>NUCLEOTIDE SEQUENCE</scope>
    <source>
        <strain evidence="2">RSA 2281</strain>
    </source>
</reference>
<protein>
    <submittedName>
        <fullName evidence="2">Uncharacterized protein</fullName>
    </submittedName>
</protein>
<gene>
    <name evidence="2" type="ORF">BDA99DRAFT_352735</name>
</gene>
<reference evidence="2" key="1">
    <citation type="journal article" date="2022" name="IScience">
        <title>Evolution of zygomycete secretomes and the origins of terrestrial fungal ecologies.</title>
        <authorList>
            <person name="Chang Y."/>
            <person name="Wang Y."/>
            <person name="Mondo S."/>
            <person name="Ahrendt S."/>
            <person name="Andreopoulos W."/>
            <person name="Barry K."/>
            <person name="Beard J."/>
            <person name="Benny G.L."/>
            <person name="Blankenship S."/>
            <person name="Bonito G."/>
            <person name="Cuomo C."/>
            <person name="Desiro A."/>
            <person name="Gervers K.A."/>
            <person name="Hundley H."/>
            <person name="Kuo A."/>
            <person name="LaButti K."/>
            <person name="Lang B.F."/>
            <person name="Lipzen A."/>
            <person name="O'Donnell K."/>
            <person name="Pangilinan J."/>
            <person name="Reynolds N."/>
            <person name="Sandor L."/>
            <person name="Smith M.E."/>
            <person name="Tsang A."/>
            <person name="Grigoriev I.V."/>
            <person name="Stajich J.E."/>
            <person name="Spatafora J.W."/>
        </authorList>
    </citation>
    <scope>NUCLEOTIDE SEQUENCE</scope>
    <source>
        <strain evidence="2">RSA 2281</strain>
    </source>
</reference>
<name>A0AAD5PFV8_9FUNG</name>
<sequence length="172" mass="19287">MGRYKQQKSVLDKLGGQLAGESTDGEEDKEVQEENNNNINASDEKKDKEGKEEPKQEEPNKQEQEKIRVDLSKELAEKQAALADRLAHMVSRAKARHIESKDNADIYTDFGSLVVELRNTINKPEYMQTPSLYNSMTGMGLGGSNESSTAVHGLKSEIRSLKGILLNRRRIN</sequence>
<accession>A0AAD5PFV8</accession>
<proteinExistence type="predicted"/>
<organism evidence="2 3">
    <name type="scientific">Phascolomyces articulosus</name>
    <dbReference type="NCBI Taxonomy" id="60185"/>
    <lineage>
        <taxon>Eukaryota</taxon>
        <taxon>Fungi</taxon>
        <taxon>Fungi incertae sedis</taxon>
        <taxon>Mucoromycota</taxon>
        <taxon>Mucoromycotina</taxon>
        <taxon>Mucoromycetes</taxon>
        <taxon>Mucorales</taxon>
        <taxon>Lichtheimiaceae</taxon>
        <taxon>Phascolomyces</taxon>
    </lineage>
</organism>
<evidence type="ECO:0000256" key="1">
    <source>
        <dbReference type="SAM" id="MobiDB-lite"/>
    </source>
</evidence>
<dbReference type="Proteomes" id="UP001209540">
    <property type="component" value="Unassembled WGS sequence"/>
</dbReference>
<dbReference type="AlphaFoldDB" id="A0AAD5PFV8"/>
<feature type="region of interest" description="Disordered" evidence="1">
    <location>
        <begin position="1"/>
        <end position="66"/>
    </location>
</feature>